<feature type="compositionally biased region" description="Pro residues" evidence="1">
    <location>
        <begin position="1"/>
        <end position="10"/>
    </location>
</feature>
<organism evidence="2 3">
    <name type="scientific">Oryza sativa subsp. japonica</name>
    <name type="common">Rice</name>
    <dbReference type="NCBI Taxonomy" id="39947"/>
    <lineage>
        <taxon>Eukaryota</taxon>
        <taxon>Viridiplantae</taxon>
        <taxon>Streptophyta</taxon>
        <taxon>Embryophyta</taxon>
        <taxon>Tracheophyta</taxon>
        <taxon>Spermatophyta</taxon>
        <taxon>Magnoliopsida</taxon>
        <taxon>Liliopsida</taxon>
        <taxon>Poales</taxon>
        <taxon>Poaceae</taxon>
        <taxon>BOP clade</taxon>
        <taxon>Oryzoideae</taxon>
        <taxon>Oryzeae</taxon>
        <taxon>Oryzinae</taxon>
        <taxon>Oryza</taxon>
        <taxon>Oryza sativa</taxon>
    </lineage>
</organism>
<accession>Q7F0Y2</accession>
<reference evidence="3" key="2">
    <citation type="journal article" date="2008" name="Nucleic Acids Res.">
        <title>The rice annotation project database (RAP-DB): 2008 update.</title>
        <authorList>
            <consortium name="The rice annotation project (RAP)"/>
        </authorList>
    </citation>
    <scope>GENOME REANNOTATION</scope>
    <source>
        <strain evidence="3">cv. Nipponbare</strain>
    </source>
</reference>
<name>Q7F0Y2_ORYSJ</name>
<proteinExistence type="predicted"/>
<reference evidence="3" key="1">
    <citation type="journal article" date="2005" name="Nature">
        <title>The map-based sequence of the rice genome.</title>
        <authorList>
            <consortium name="International rice genome sequencing project (IRGSP)"/>
            <person name="Matsumoto T."/>
            <person name="Wu J."/>
            <person name="Kanamori H."/>
            <person name="Katayose Y."/>
            <person name="Fujisawa M."/>
            <person name="Namiki N."/>
            <person name="Mizuno H."/>
            <person name="Yamamoto K."/>
            <person name="Antonio B.A."/>
            <person name="Baba T."/>
            <person name="Sakata K."/>
            <person name="Nagamura Y."/>
            <person name="Aoki H."/>
            <person name="Arikawa K."/>
            <person name="Arita K."/>
            <person name="Bito T."/>
            <person name="Chiden Y."/>
            <person name="Fujitsuka N."/>
            <person name="Fukunaka R."/>
            <person name="Hamada M."/>
            <person name="Harada C."/>
            <person name="Hayashi A."/>
            <person name="Hijishita S."/>
            <person name="Honda M."/>
            <person name="Hosokawa S."/>
            <person name="Ichikawa Y."/>
            <person name="Idonuma A."/>
            <person name="Iijima M."/>
            <person name="Ikeda M."/>
            <person name="Ikeno M."/>
            <person name="Ito K."/>
            <person name="Ito S."/>
            <person name="Ito T."/>
            <person name="Ito Y."/>
            <person name="Ito Y."/>
            <person name="Iwabuchi A."/>
            <person name="Kamiya K."/>
            <person name="Karasawa W."/>
            <person name="Kurita K."/>
            <person name="Katagiri S."/>
            <person name="Kikuta A."/>
            <person name="Kobayashi H."/>
            <person name="Kobayashi N."/>
            <person name="Machita K."/>
            <person name="Maehara T."/>
            <person name="Masukawa M."/>
            <person name="Mizubayashi T."/>
            <person name="Mukai Y."/>
            <person name="Nagasaki H."/>
            <person name="Nagata Y."/>
            <person name="Naito S."/>
            <person name="Nakashima M."/>
            <person name="Nakama Y."/>
            <person name="Nakamichi Y."/>
            <person name="Nakamura M."/>
            <person name="Meguro A."/>
            <person name="Negishi M."/>
            <person name="Ohta I."/>
            <person name="Ohta T."/>
            <person name="Okamoto M."/>
            <person name="Ono N."/>
            <person name="Saji S."/>
            <person name="Sakaguchi M."/>
            <person name="Sakai K."/>
            <person name="Shibata M."/>
            <person name="Shimokawa T."/>
            <person name="Song J."/>
            <person name="Takazaki Y."/>
            <person name="Terasawa K."/>
            <person name="Tsugane M."/>
            <person name="Tsuji K."/>
            <person name="Ueda S."/>
            <person name="Waki K."/>
            <person name="Yamagata H."/>
            <person name="Yamamoto M."/>
            <person name="Yamamoto S."/>
            <person name="Yamane H."/>
            <person name="Yoshiki S."/>
            <person name="Yoshihara R."/>
            <person name="Yukawa K."/>
            <person name="Zhong H."/>
            <person name="Yano M."/>
            <person name="Yuan Q."/>
            <person name="Ouyang S."/>
            <person name="Liu J."/>
            <person name="Jones K.M."/>
            <person name="Gansberger K."/>
            <person name="Moffat K."/>
            <person name="Hill J."/>
            <person name="Bera J."/>
            <person name="Fadrosh D."/>
            <person name="Jin S."/>
            <person name="Johri S."/>
            <person name="Kim M."/>
            <person name="Overton L."/>
            <person name="Reardon M."/>
            <person name="Tsitrin T."/>
            <person name="Vuong H."/>
            <person name="Weaver B."/>
            <person name="Ciecko A."/>
            <person name="Tallon L."/>
            <person name="Jackson J."/>
            <person name="Pai G."/>
            <person name="Aken S.V."/>
            <person name="Utterback T."/>
            <person name="Reidmuller S."/>
            <person name="Feldblyum T."/>
            <person name="Hsiao J."/>
            <person name="Zismann V."/>
            <person name="Iobst S."/>
            <person name="de Vazeille A.R."/>
            <person name="Buell C.R."/>
            <person name="Ying K."/>
            <person name="Li Y."/>
            <person name="Lu T."/>
            <person name="Huang Y."/>
            <person name="Zhao Q."/>
            <person name="Feng Q."/>
            <person name="Zhang L."/>
            <person name="Zhu J."/>
            <person name="Weng Q."/>
            <person name="Mu J."/>
            <person name="Lu Y."/>
            <person name="Fan D."/>
            <person name="Liu Y."/>
            <person name="Guan J."/>
            <person name="Zhang Y."/>
            <person name="Yu S."/>
            <person name="Liu X."/>
            <person name="Zhang Y."/>
            <person name="Hong G."/>
            <person name="Han B."/>
            <person name="Choisne N."/>
            <person name="Demange N."/>
            <person name="Orjeda G."/>
            <person name="Samain S."/>
            <person name="Cattolico L."/>
            <person name="Pelletier E."/>
            <person name="Couloux A."/>
            <person name="Segurens B."/>
            <person name="Wincker P."/>
            <person name="D'Hont A."/>
            <person name="Scarpelli C."/>
            <person name="Weissenbach J."/>
            <person name="Salanoubat M."/>
            <person name="Quetier F."/>
            <person name="Yu Y."/>
            <person name="Kim H.R."/>
            <person name="Rambo T."/>
            <person name="Currie J."/>
            <person name="Collura K."/>
            <person name="Luo M."/>
            <person name="Yang T."/>
            <person name="Ammiraju J.S.S."/>
            <person name="Engler F."/>
            <person name="Soderlund C."/>
            <person name="Wing R.A."/>
            <person name="Palmer L.E."/>
            <person name="de la Bastide M."/>
            <person name="Spiegel L."/>
            <person name="Nascimento L."/>
            <person name="Zutavern T."/>
            <person name="O'Shaughnessy A."/>
            <person name="Dike S."/>
            <person name="Dedhia N."/>
            <person name="Preston R."/>
            <person name="Balija V."/>
            <person name="McCombie W.R."/>
            <person name="Chow T."/>
            <person name="Chen H."/>
            <person name="Chung M."/>
            <person name="Chen C."/>
            <person name="Shaw J."/>
            <person name="Wu H."/>
            <person name="Hsiao K."/>
            <person name="Chao Y."/>
            <person name="Chu M."/>
            <person name="Cheng C."/>
            <person name="Hour A."/>
            <person name="Lee P."/>
            <person name="Lin S."/>
            <person name="Lin Y."/>
            <person name="Liou J."/>
            <person name="Liu S."/>
            <person name="Hsing Y."/>
            <person name="Raghuvanshi S."/>
            <person name="Mohanty A."/>
            <person name="Bharti A.K."/>
            <person name="Gaur A."/>
            <person name="Gupta V."/>
            <person name="Kumar D."/>
            <person name="Ravi V."/>
            <person name="Vij S."/>
            <person name="Kapur A."/>
            <person name="Khurana P."/>
            <person name="Khurana P."/>
            <person name="Khurana J.P."/>
            <person name="Tyagi A.K."/>
            <person name="Gaikwad K."/>
            <person name="Singh A."/>
            <person name="Dalal V."/>
            <person name="Srivastava S."/>
            <person name="Dixit A."/>
            <person name="Pal A.K."/>
            <person name="Ghazi I.A."/>
            <person name="Yadav M."/>
            <person name="Pandit A."/>
            <person name="Bhargava A."/>
            <person name="Sureshbabu K."/>
            <person name="Batra K."/>
            <person name="Sharma T.R."/>
            <person name="Mohapatra T."/>
            <person name="Singh N.K."/>
            <person name="Messing J."/>
            <person name="Nelson A.B."/>
            <person name="Fuks G."/>
            <person name="Kavchok S."/>
            <person name="Keizer G."/>
            <person name="Linton E."/>
            <person name="Llaca V."/>
            <person name="Song R."/>
            <person name="Tanyolac B."/>
            <person name="Young S."/>
            <person name="Ho-Il K."/>
            <person name="Hahn J.H."/>
            <person name="Sangsakoo G."/>
            <person name="Vanavichit A."/>
            <person name="de Mattos Luiz.A.T."/>
            <person name="Zimmer P.D."/>
            <person name="Malone G."/>
            <person name="Dellagostin O."/>
            <person name="de Oliveira A.C."/>
            <person name="Bevan M."/>
            <person name="Bancroft I."/>
            <person name="Minx P."/>
            <person name="Cordum H."/>
            <person name="Wilson R."/>
            <person name="Cheng Z."/>
            <person name="Jin W."/>
            <person name="Jiang J."/>
            <person name="Leong S.A."/>
            <person name="Iwama H."/>
            <person name="Gojobori T."/>
            <person name="Itoh T."/>
            <person name="Niimura Y."/>
            <person name="Fujii Y."/>
            <person name="Habara T."/>
            <person name="Sakai H."/>
            <person name="Sato Y."/>
            <person name="Wilson G."/>
            <person name="Kumar K."/>
            <person name="McCouch S."/>
            <person name="Juretic N."/>
            <person name="Hoen D."/>
            <person name="Wright S."/>
            <person name="Bruskiewich R."/>
            <person name="Bureau T."/>
            <person name="Miyao A."/>
            <person name="Hirochika H."/>
            <person name="Nishikawa T."/>
            <person name="Kadowaki K."/>
            <person name="Sugiura M."/>
            <person name="Burr B."/>
            <person name="Sasaki T."/>
        </authorList>
    </citation>
    <scope>NUCLEOTIDE SEQUENCE [LARGE SCALE GENOMIC DNA]</scope>
    <source>
        <strain evidence="3">cv. Nipponbare</strain>
    </source>
</reference>
<dbReference type="AlphaFoldDB" id="Q7F0Y2"/>
<dbReference type="EMBL" id="AP003563">
    <property type="protein sequence ID" value="BAB89171.1"/>
    <property type="molecule type" value="Genomic_DNA"/>
</dbReference>
<evidence type="ECO:0000256" key="1">
    <source>
        <dbReference type="SAM" id="MobiDB-lite"/>
    </source>
</evidence>
<feature type="region of interest" description="Disordered" evidence="1">
    <location>
        <begin position="1"/>
        <end position="35"/>
    </location>
</feature>
<protein>
    <submittedName>
        <fullName evidence="2">Uncharacterized protein</fullName>
    </submittedName>
</protein>
<dbReference type="Proteomes" id="UP000000763">
    <property type="component" value="Chromosome 1"/>
</dbReference>
<evidence type="ECO:0000313" key="2">
    <source>
        <dbReference type="EMBL" id="BAB89171.1"/>
    </source>
</evidence>
<sequence length="395" mass="44734">MDPVTGPSPPSASRRQSQDFSTVHTGQDDSPAMDSTAKTHLKVSGSLNNIQFDLPVEIVEKVNHFANEVTEMRRGFDNILMVQELQMQQIADLTHGVSRYPRKKEISIDPANSIAKRVHGLDGRPIIANKKFDYDRRTFVENKKDFDSEATFPEQCTVIDIQSLDRENTIVHIDDVVLTGANLECLTKLYCYDDDKKSISPETIDAFVEHYRHTKSVVDGNAYIERASVVSMLMLSAFYDGVDINRYKNMMHESAGHRYLRHDMLQGVEKCIKLAMDSDVHYPTWTDFNVTNWDISIRYLARKKDRTSSGLFIIKFIEYWNGVCLTKTFFQHQQQYSFSSSSITVSPAAAAAQFEQQQEFSFIAAAAVHFHFSNSSSSTISNNSSIIPESTTASF</sequence>
<gene>
    <name evidence="2" type="ORF">B1168H06.15</name>
</gene>
<evidence type="ECO:0000313" key="3">
    <source>
        <dbReference type="Proteomes" id="UP000000763"/>
    </source>
</evidence>